<protein>
    <submittedName>
        <fullName evidence="2">Threonine dehydrogenase and related Zn-dependent dehydrogenases</fullName>
    </submittedName>
</protein>
<dbReference type="InterPro" id="IPR029062">
    <property type="entry name" value="Class_I_gatase-like"/>
</dbReference>
<name>A0A3B1D0S2_9ZZZZ</name>
<proteinExistence type="predicted"/>
<dbReference type="Pfam" id="PF07090">
    <property type="entry name" value="GATase1_like"/>
    <property type="match status" value="1"/>
</dbReference>
<organism evidence="2">
    <name type="scientific">hydrothermal vent metagenome</name>
    <dbReference type="NCBI Taxonomy" id="652676"/>
    <lineage>
        <taxon>unclassified sequences</taxon>
        <taxon>metagenomes</taxon>
        <taxon>ecological metagenomes</taxon>
    </lineage>
</organism>
<dbReference type="SUPFAM" id="SSF52317">
    <property type="entry name" value="Class I glutamine amidotransferase-like"/>
    <property type="match status" value="1"/>
</dbReference>
<evidence type="ECO:0000313" key="2">
    <source>
        <dbReference type="EMBL" id="VAX32431.1"/>
    </source>
</evidence>
<feature type="non-terminal residue" evidence="2">
    <location>
        <position position="1"/>
    </location>
</feature>
<dbReference type="PANTHER" id="PTHR37947:SF1">
    <property type="entry name" value="BLL2462 PROTEIN"/>
    <property type="match status" value="1"/>
</dbReference>
<feature type="domain" description="Putative glutamine amidotransferase" evidence="1">
    <location>
        <begin position="304"/>
        <end position="344"/>
    </location>
</feature>
<sequence>QRIDRVQETLKANTNYFDELKKDFNVTAFFVSDKIEPASLDDGHYQAHRPNTDFSKVFRDLQKHFKKKPLAGVLLFTDGADLNHSSGDPSRELTEILARFKSPVHTFQAGTNASFKDLSIQSLSAPDFGFVHQPVDLTISLNASSMGNKNIPLVLKQGKNILISKMVEIREGKRDYKVQLQFTPRDLGKRVYSLSVPLFSGESIASNNHKDFQVKVIRDRTRILHLNGRPSWDSRYLREVLVSNPKVDLLSFFILRTLSDDVAAPTSELSLIPFPSNLLFNDYLNSFDLVIFQNFRFESFIDKKLLSNIKSYVQEGGAFLMIGGELSFQGGGYDRTPIEDILPV</sequence>
<dbReference type="PANTHER" id="PTHR37947">
    <property type="entry name" value="BLL2462 PROTEIN"/>
    <property type="match status" value="1"/>
</dbReference>
<reference evidence="2" key="1">
    <citation type="submission" date="2018-06" db="EMBL/GenBank/DDBJ databases">
        <authorList>
            <person name="Zhirakovskaya E."/>
        </authorList>
    </citation>
    <scope>NUCLEOTIDE SEQUENCE</scope>
</reference>
<dbReference type="AlphaFoldDB" id="A0A3B1D0S2"/>
<gene>
    <name evidence="2" type="ORF">MNBD_NITROSPINAE05-527</name>
</gene>
<dbReference type="InterPro" id="IPR010768">
    <property type="entry name" value="GATase1-like"/>
</dbReference>
<feature type="non-terminal residue" evidence="2">
    <location>
        <position position="344"/>
    </location>
</feature>
<accession>A0A3B1D0S2</accession>
<dbReference type="EMBL" id="UOGG01000201">
    <property type="protein sequence ID" value="VAX32431.1"/>
    <property type="molecule type" value="Genomic_DNA"/>
</dbReference>
<dbReference type="Gene3D" id="3.40.50.880">
    <property type="match status" value="1"/>
</dbReference>
<evidence type="ECO:0000259" key="1">
    <source>
        <dbReference type="Pfam" id="PF07090"/>
    </source>
</evidence>